<reference evidence="1" key="1">
    <citation type="journal article" date="2019" name="Environ. Microbiol.">
        <title>Fungal ecological strategies reflected in gene transcription - a case study of two litter decomposers.</title>
        <authorList>
            <person name="Barbi F."/>
            <person name="Kohler A."/>
            <person name="Barry K."/>
            <person name="Baskaran P."/>
            <person name="Daum C."/>
            <person name="Fauchery L."/>
            <person name="Ihrmark K."/>
            <person name="Kuo A."/>
            <person name="LaButti K."/>
            <person name="Lipzen A."/>
            <person name="Morin E."/>
            <person name="Grigoriev I.V."/>
            <person name="Henrissat B."/>
            <person name="Lindahl B."/>
            <person name="Martin F."/>
        </authorList>
    </citation>
    <scope>NUCLEOTIDE SEQUENCE</scope>
    <source>
        <strain evidence="1">JB14</strain>
    </source>
</reference>
<organism evidence="1 2">
    <name type="scientific">Gymnopus androsaceus JB14</name>
    <dbReference type="NCBI Taxonomy" id="1447944"/>
    <lineage>
        <taxon>Eukaryota</taxon>
        <taxon>Fungi</taxon>
        <taxon>Dikarya</taxon>
        <taxon>Basidiomycota</taxon>
        <taxon>Agaricomycotina</taxon>
        <taxon>Agaricomycetes</taxon>
        <taxon>Agaricomycetidae</taxon>
        <taxon>Agaricales</taxon>
        <taxon>Marasmiineae</taxon>
        <taxon>Omphalotaceae</taxon>
        <taxon>Gymnopus</taxon>
    </lineage>
</organism>
<proteinExistence type="predicted"/>
<gene>
    <name evidence="1" type="ORF">BT96DRAFT_979366</name>
</gene>
<keyword evidence="2" id="KW-1185">Reference proteome</keyword>
<name>A0A6A4H547_9AGAR</name>
<dbReference type="AlphaFoldDB" id="A0A6A4H547"/>
<dbReference type="EMBL" id="ML769594">
    <property type="protein sequence ID" value="KAE9392484.1"/>
    <property type="molecule type" value="Genomic_DNA"/>
</dbReference>
<evidence type="ECO:0000313" key="1">
    <source>
        <dbReference type="EMBL" id="KAE9392484.1"/>
    </source>
</evidence>
<accession>A0A6A4H547</accession>
<sequence length="139" mass="15358">MSFAAESTLTDSDGVEMAHIPFPRYERSLPRLIPDPDLQAIPLTPRVPLSCLAKSTMRHPASYHRLFTSPQFGLEIEMRVPNLSIPLALTCTLQQRAWKVLLAIAAEVILVGDGSRYKASASWDWDDGSQYPFSGGGIE</sequence>
<protein>
    <submittedName>
        <fullName evidence="1">Uncharacterized protein</fullName>
    </submittedName>
</protein>
<dbReference type="Proteomes" id="UP000799118">
    <property type="component" value="Unassembled WGS sequence"/>
</dbReference>
<evidence type="ECO:0000313" key="2">
    <source>
        <dbReference type="Proteomes" id="UP000799118"/>
    </source>
</evidence>